<evidence type="ECO:0000256" key="3">
    <source>
        <dbReference type="ARBA" id="ARBA00022692"/>
    </source>
</evidence>
<evidence type="ECO:0000313" key="7">
    <source>
        <dbReference type="EMBL" id="KNE55614.1"/>
    </source>
</evidence>
<protein>
    <submittedName>
        <fullName evidence="7">Uncharacterized protein</fullName>
    </submittedName>
</protein>
<dbReference type="AlphaFoldDB" id="A0A0L0RZX2"/>
<dbReference type="InterPro" id="IPR009311">
    <property type="entry name" value="IFI6/IFI27-like"/>
</dbReference>
<evidence type="ECO:0000256" key="1">
    <source>
        <dbReference type="ARBA" id="ARBA00004141"/>
    </source>
</evidence>
<dbReference type="EMBL" id="GG745329">
    <property type="protein sequence ID" value="KNE55614.1"/>
    <property type="molecule type" value="Genomic_DNA"/>
</dbReference>
<feature type="compositionally biased region" description="Acidic residues" evidence="6">
    <location>
        <begin position="142"/>
        <end position="151"/>
    </location>
</feature>
<dbReference type="Pfam" id="PF06140">
    <property type="entry name" value="Ifi-6-16"/>
    <property type="match status" value="1"/>
</dbReference>
<evidence type="ECO:0000256" key="2">
    <source>
        <dbReference type="ARBA" id="ARBA00007262"/>
    </source>
</evidence>
<organism evidence="7 8">
    <name type="scientific">Allomyces macrogynus (strain ATCC 38327)</name>
    <name type="common">Allomyces javanicus var. macrogynus</name>
    <dbReference type="NCBI Taxonomy" id="578462"/>
    <lineage>
        <taxon>Eukaryota</taxon>
        <taxon>Fungi</taxon>
        <taxon>Fungi incertae sedis</taxon>
        <taxon>Blastocladiomycota</taxon>
        <taxon>Blastocladiomycetes</taxon>
        <taxon>Blastocladiales</taxon>
        <taxon>Blastocladiaceae</taxon>
        <taxon>Allomyces</taxon>
    </lineage>
</organism>
<dbReference type="InterPro" id="IPR038213">
    <property type="entry name" value="IFI6/IFI27-like_sf"/>
</dbReference>
<comment type="subcellular location">
    <subcellularLocation>
        <location evidence="1">Membrane</location>
        <topology evidence="1">Multi-pass membrane protein</topology>
    </subcellularLocation>
</comment>
<reference evidence="7 8" key="1">
    <citation type="submission" date="2009-11" db="EMBL/GenBank/DDBJ databases">
        <title>Annotation of Allomyces macrogynus ATCC 38327.</title>
        <authorList>
            <consortium name="The Broad Institute Genome Sequencing Platform"/>
            <person name="Russ C."/>
            <person name="Cuomo C."/>
            <person name="Burger G."/>
            <person name="Gray M.W."/>
            <person name="Holland P.W.H."/>
            <person name="King N."/>
            <person name="Lang F.B.F."/>
            <person name="Roger A.J."/>
            <person name="Ruiz-Trillo I."/>
            <person name="Young S.K."/>
            <person name="Zeng Q."/>
            <person name="Gargeya S."/>
            <person name="Fitzgerald M."/>
            <person name="Haas B."/>
            <person name="Abouelleil A."/>
            <person name="Alvarado L."/>
            <person name="Arachchi H.M."/>
            <person name="Berlin A."/>
            <person name="Chapman S.B."/>
            <person name="Gearin G."/>
            <person name="Goldberg J."/>
            <person name="Griggs A."/>
            <person name="Gujja S."/>
            <person name="Hansen M."/>
            <person name="Heiman D."/>
            <person name="Howarth C."/>
            <person name="Larimer J."/>
            <person name="Lui A."/>
            <person name="MacDonald P.J.P."/>
            <person name="McCowen C."/>
            <person name="Montmayeur A."/>
            <person name="Murphy C."/>
            <person name="Neiman D."/>
            <person name="Pearson M."/>
            <person name="Priest M."/>
            <person name="Roberts A."/>
            <person name="Saif S."/>
            <person name="Shea T."/>
            <person name="Sisk P."/>
            <person name="Stolte C."/>
            <person name="Sykes S."/>
            <person name="Wortman J."/>
            <person name="Nusbaum C."/>
            <person name="Birren B."/>
        </authorList>
    </citation>
    <scope>NUCLEOTIDE SEQUENCE [LARGE SCALE GENOMIC DNA]</scope>
    <source>
        <strain evidence="7 8">ATCC 38327</strain>
    </source>
</reference>
<dbReference type="GO" id="GO:0016020">
    <property type="term" value="C:membrane"/>
    <property type="evidence" value="ECO:0007669"/>
    <property type="project" value="UniProtKB-SubCell"/>
</dbReference>
<keyword evidence="5" id="KW-0472">Membrane</keyword>
<keyword evidence="3" id="KW-0812">Transmembrane</keyword>
<keyword evidence="8" id="KW-1185">Reference proteome</keyword>
<dbReference type="VEuPathDB" id="FungiDB:AMAG_01503"/>
<dbReference type="Proteomes" id="UP000054350">
    <property type="component" value="Unassembled WGS sequence"/>
</dbReference>
<evidence type="ECO:0000256" key="4">
    <source>
        <dbReference type="ARBA" id="ARBA00022989"/>
    </source>
</evidence>
<proteinExistence type="inferred from homology"/>
<name>A0A0L0RZX2_ALLM3</name>
<evidence type="ECO:0000256" key="5">
    <source>
        <dbReference type="ARBA" id="ARBA00023136"/>
    </source>
</evidence>
<gene>
    <name evidence="7" type="ORF">AMAG_01503</name>
</gene>
<comment type="similarity">
    <text evidence="2">Belongs to the IFI6/IFI27 family.</text>
</comment>
<feature type="region of interest" description="Disordered" evidence="6">
    <location>
        <begin position="134"/>
        <end position="195"/>
    </location>
</feature>
<reference evidence="8" key="2">
    <citation type="submission" date="2009-11" db="EMBL/GenBank/DDBJ databases">
        <title>The Genome Sequence of Allomyces macrogynus strain ATCC 38327.</title>
        <authorList>
            <consortium name="The Broad Institute Genome Sequencing Platform"/>
            <person name="Russ C."/>
            <person name="Cuomo C."/>
            <person name="Shea T."/>
            <person name="Young S.K."/>
            <person name="Zeng Q."/>
            <person name="Koehrsen M."/>
            <person name="Haas B."/>
            <person name="Borodovsky M."/>
            <person name="Guigo R."/>
            <person name="Alvarado L."/>
            <person name="Berlin A."/>
            <person name="Borenstein D."/>
            <person name="Chen Z."/>
            <person name="Engels R."/>
            <person name="Freedman E."/>
            <person name="Gellesch M."/>
            <person name="Goldberg J."/>
            <person name="Griggs A."/>
            <person name="Gujja S."/>
            <person name="Heiman D."/>
            <person name="Hepburn T."/>
            <person name="Howarth C."/>
            <person name="Jen D."/>
            <person name="Larson L."/>
            <person name="Lewis B."/>
            <person name="Mehta T."/>
            <person name="Park D."/>
            <person name="Pearson M."/>
            <person name="Roberts A."/>
            <person name="Saif S."/>
            <person name="Shenoy N."/>
            <person name="Sisk P."/>
            <person name="Stolte C."/>
            <person name="Sykes S."/>
            <person name="Walk T."/>
            <person name="White J."/>
            <person name="Yandava C."/>
            <person name="Burger G."/>
            <person name="Gray M.W."/>
            <person name="Holland P.W.H."/>
            <person name="King N."/>
            <person name="Lang F.B.F."/>
            <person name="Roger A.J."/>
            <person name="Ruiz-Trillo I."/>
            <person name="Lander E."/>
            <person name="Nusbaum C."/>
        </authorList>
    </citation>
    <scope>NUCLEOTIDE SEQUENCE [LARGE SCALE GENOMIC DNA]</scope>
    <source>
        <strain evidence="8">ATCC 38327</strain>
    </source>
</reference>
<evidence type="ECO:0000313" key="8">
    <source>
        <dbReference type="Proteomes" id="UP000054350"/>
    </source>
</evidence>
<dbReference type="Gene3D" id="6.10.110.10">
    <property type="match status" value="1"/>
</dbReference>
<keyword evidence="4" id="KW-1133">Transmembrane helix</keyword>
<accession>A0A0L0RZX2</accession>
<evidence type="ECO:0000256" key="6">
    <source>
        <dbReference type="SAM" id="MobiDB-lite"/>
    </source>
</evidence>
<sequence>MDRISALAHQATEHPTAVATAIASGLAAPAIASTAVFAIATAMGFHATGIVAGSFAAKLMSSYAGATAAGSVVATLQAAGATGHVAFALGPTLAISGAGGAVGGAAATKWPPQVWAGTVWRKCRRAMSTCTGGDGIVTGGDEPVETEEEDEGVHPSATTTARADRTAAQRPGNAMSGASDGPAAGSTDVPVDDLD</sequence>